<feature type="region of interest" description="Disordered" evidence="1">
    <location>
        <begin position="1498"/>
        <end position="1518"/>
    </location>
</feature>
<feature type="compositionally biased region" description="Polar residues" evidence="1">
    <location>
        <begin position="2257"/>
        <end position="2270"/>
    </location>
</feature>
<protein>
    <submittedName>
        <fullName evidence="2">Uncharacterized protein</fullName>
    </submittedName>
</protein>
<keyword evidence="3" id="KW-1185">Reference proteome</keyword>
<sequence length="2393" mass="270965">MKRTSIRARQLRSRLLQSLQALAIGTVINPRPNQTFLMTEDSSTPPSELVITQPNNQQIQLEEETKVQSNASLITDTPNDDQTLHGSMATGPIQDHPVQDQRESEMIKDEQPALGFDNSFGTTSMVLMNRMFPLDKTQQNRPISREVQHVTSIPFIKSSEETKPIVQPTPLPVTSSSDPIPDIEHITTLLDSIQLVKKGIAQHRLQFDQPTLLFIKDAADTVGNTVLNLGSTQTGLIHNNVIKRGSYLRRKKDPQSRENKSKLIRTVQSVFQLVNPHDLETNLNEESPLPSPVHPKQLIQRLLGRFVHTENNILKQLSSSVPPLKSKYSLLSLISSDPVFSQFSFPLSSPSPEFSTQSSTPNSFVFQTPHPAYLQTRTSPNNISASPDPFTFVKVPSALEQFRALRQTTAGYSTHRRFYSFSQFRDNSLLFDNGQGPFLRGDVTFHRMQTRTGARRDEKIRKQQMGRSPSPSPIEESILSFSAEGSGECAIDVLRKLSFKGLEYSQVQPSYQTITALFSELNRPIKPAIATAFGLFEPLSNQDSDSETESHQTSFLEDALSSIYDQILGDPFTRSLTAFYENVTPEIAQLNREEVARQSSNAADFIFSMHFSVQDRLLHSSGHSLLTEQPRSETDLTHSNQKERSETVEKALLEASQILVSEKLIQPINRMKRNREWQRPSLSSMQALFTKLSLPTETINQISSFYQQQSSTPPELQLQVSMGNAILRRRFGDVMNLNPSFLKNMFGQPLPHPPRTKAQIYTLASRSDIFLFSVHNRSAQVAFTSQNRVYHWKRLRSRIDCQQTVDNLYKEPGVIELREWIQANVQQLKGLLIKKNGSSTVGFVRIVSTHGISVYAQHSFTYSPGALYNRPLTSLSHSVFLSKANFGSLNPNRQIISQTFLTSFFSQLASSTFVARSQSLSGSNAFSLYYLNCIKAVQNAHTAISSHQSQLGSSIKLHDLLTLGPKVTAQDYNHRHDFSRNNYSTGQKSTQLGEEKVQQVLNIMRSELKTCREKNIKSEKDDERNFLKWKQLIFKLFIILVRYEESLPPPDQGEMLAPKQHLSPFVRMLSRFDRDTQNALKLCRLTSEPEYQQIRKVEESSPTVDTDVESYFRSFLKAKMLPEKPMTMDNIDLIRDLTHSLIEAMECERKRYMCSTSLAQIECPTKLRREQIQQPTQFLAILNDARSAKEKNKSDHPIARQFHDPTEVTPQYNQLPLPIQKRALSKFDYPSSEKSIDTITLSQKAHRTSESSPQNRQLLSFGIPQTNRPLSQPPTPVLRLPPPPTTAPTLQSPPTQQSVIPGSLNINDPFVKRATTQSTSPAARYSSPGPNTCLNGPPRAHSPHNTRVSPPPGFSNIPQRPQNNRYHQMPQLQPTSSNTVPPLAQQKRVAPRGSFYRNLSSVGKLSIVKFDPQACQTILEVLTDTYMEFKIIPERTLDDASLMAAFGSIISLHITRSASLPLSVAEYITTYGTNQSSPFFKCLNKLKPIVERAMREGNQFQNQKGPPPPNTKEEPSSKITMSAIRKENAYHHSTQVRPSISLIYRLPQQTLPHRLNYIAPSAYTFEIVQFLDHITSEPFSDLSYLPNIIPIHSSSHWGASFLFFYGLNRDSVQMHQHTNAINHDQALFNPLLESGIHSILEMNMKFKGEVHDHYDPHHQYHETFHNPFLSVQTRRTINQTLLWSIGFDEILIQIINKMECLDHSTLQPGKSRLSTLWKGATSAFNRITSMWGSVPITPSQFEQFFIADQLADKLPLETVHIPVPSSSYSMIRQLLNLLVKFPFDSMSSVVSAVAPDIKNRAESKLKERQIEQEQRLRAIEQSGEKQSVQIPTAILPKHAWINKEFLPLPVWINPGQRAYITLMYRLRQQRGFEADMAYRVFTYLTAFLILKYEETSYARHVDLRTQEVLRKRSYLDRNNQLDYSSNPSLASRPLTQNMIKSEESSGPNTEQGESNLNTDTQIKSSPKVPITVFKHLHLLTEDNYIINPQLITLPFQLSVGSLALMIRMGPFSLYDSSADLRRHLLMSNGVASHYFKTSFLLKKDDPKYKARNEPLTQFTRIPFTFSHPDSPSFDSKMRCRLNNQFRDFVKQQTRKIQHKTTRYLMKPKKGISDQRQPIGEAQQETTAFFDELELIPSPPSAMKRNPLDESDELQKQHTDELKETTESQPATQADSPDENTTNTLMATHFRSLFKVQIVRHHFSRTVQTRLPNLTIPSTDSSLAASSTLFSPPDSLALTFSPPTSPLSPLLSTGVPSQSTQPKPSFSSSLPHITRNPHPSLHLDEELEALFQDSPDFSADDLQSSMIPPSSINFAQVSDNLRPKSPANHQPRILPPPLTPTRVRSVLPPSPSIAFAHPAQLPPDRQSYFRPGIPHSLFTDWISMWGNPDNIVSG</sequence>
<feature type="compositionally biased region" description="Low complexity" evidence="1">
    <location>
        <begin position="1287"/>
        <end position="1298"/>
    </location>
</feature>
<evidence type="ECO:0000256" key="1">
    <source>
        <dbReference type="SAM" id="MobiDB-lite"/>
    </source>
</evidence>
<proteinExistence type="predicted"/>
<organism evidence="2 3">
    <name type="scientific">Blattamonas nauphoetae</name>
    <dbReference type="NCBI Taxonomy" id="2049346"/>
    <lineage>
        <taxon>Eukaryota</taxon>
        <taxon>Metamonada</taxon>
        <taxon>Preaxostyla</taxon>
        <taxon>Oxymonadida</taxon>
        <taxon>Blattamonas</taxon>
    </lineage>
</organism>
<feature type="region of interest" description="Disordered" evidence="1">
    <location>
        <begin position="2246"/>
        <end position="2271"/>
    </location>
</feature>
<feature type="compositionally biased region" description="Low complexity" evidence="1">
    <location>
        <begin position="2246"/>
        <end position="2256"/>
    </location>
</feature>
<comment type="caution">
    <text evidence="2">The sequence shown here is derived from an EMBL/GenBank/DDBJ whole genome shotgun (WGS) entry which is preliminary data.</text>
</comment>
<feature type="region of interest" description="Disordered" evidence="1">
    <location>
        <begin position="1940"/>
        <end position="1962"/>
    </location>
</feature>
<dbReference type="Proteomes" id="UP001281761">
    <property type="component" value="Unassembled WGS sequence"/>
</dbReference>
<name>A0ABQ9YLB8_9EUKA</name>
<feature type="region of interest" description="Disordered" evidence="1">
    <location>
        <begin position="1315"/>
        <end position="1381"/>
    </location>
</feature>
<dbReference type="EMBL" id="JARBJD010000002">
    <property type="protein sequence ID" value="KAK2964547.1"/>
    <property type="molecule type" value="Genomic_DNA"/>
</dbReference>
<feature type="region of interest" description="Disordered" evidence="1">
    <location>
        <begin position="625"/>
        <end position="646"/>
    </location>
</feature>
<feature type="region of interest" description="Disordered" evidence="1">
    <location>
        <begin position="2135"/>
        <end position="2181"/>
    </location>
</feature>
<accession>A0ABQ9YLB8</accession>
<feature type="compositionally biased region" description="Pro residues" evidence="1">
    <location>
        <begin position="1271"/>
        <end position="1286"/>
    </location>
</feature>
<reference evidence="2 3" key="1">
    <citation type="journal article" date="2022" name="bioRxiv">
        <title>Genomics of Preaxostyla Flagellates Illuminates Evolutionary Transitions and the Path Towards Mitochondrial Loss.</title>
        <authorList>
            <person name="Novak L.V.F."/>
            <person name="Treitli S.C."/>
            <person name="Pyrih J."/>
            <person name="Halakuc P."/>
            <person name="Pipaliya S.V."/>
            <person name="Vacek V."/>
            <person name="Brzon O."/>
            <person name="Soukal P."/>
            <person name="Eme L."/>
            <person name="Dacks J.B."/>
            <person name="Karnkowska A."/>
            <person name="Elias M."/>
            <person name="Hampl V."/>
        </authorList>
    </citation>
    <scope>NUCLEOTIDE SEQUENCE [LARGE SCALE GENOMIC DNA]</scope>
    <source>
        <strain evidence="2">NAU3</strain>
        <tissue evidence="2">Gut</tissue>
    </source>
</reference>
<feature type="compositionally biased region" description="Basic and acidic residues" evidence="1">
    <location>
        <begin position="2152"/>
        <end position="2165"/>
    </location>
</feature>
<feature type="compositionally biased region" description="Polar residues" evidence="1">
    <location>
        <begin position="1356"/>
        <end position="1380"/>
    </location>
</feature>
<feature type="region of interest" description="Disordered" evidence="1">
    <location>
        <begin position="1264"/>
        <end position="1302"/>
    </location>
</feature>
<gene>
    <name evidence="2" type="ORF">BLNAU_463</name>
</gene>
<feature type="compositionally biased region" description="Basic and acidic residues" evidence="1">
    <location>
        <begin position="630"/>
        <end position="646"/>
    </location>
</feature>
<evidence type="ECO:0000313" key="2">
    <source>
        <dbReference type="EMBL" id="KAK2964547.1"/>
    </source>
</evidence>
<feature type="compositionally biased region" description="Polar residues" evidence="1">
    <location>
        <begin position="2166"/>
        <end position="2181"/>
    </location>
</feature>
<feature type="region of interest" description="Disordered" evidence="1">
    <location>
        <begin position="451"/>
        <end position="474"/>
    </location>
</feature>
<evidence type="ECO:0000313" key="3">
    <source>
        <dbReference type="Proteomes" id="UP001281761"/>
    </source>
</evidence>